<reference evidence="2" key="1">
    <citation type="submission" date="2021-02" db="EMBL/GenBank/DDBJ databases">
        <authorList>
            <person name="Nieuwenhuis M."/>
            <person name="Van De Peppel L.J.J."/>
        </authorList>
    </citation>
    <scope>NUCLEOTIDE SEQUENCE</scope>
    <source>
        <strain evidence="2">D49</strain>
    </source>
</reference>
<evidence type="ECO:0000313" key="2">
    <source>
        <dbReference type="EMBL" id="KAG5652390.1"/>
    </source>
</evidence>
<dbReference type="EMBL" id="JABCKI010000131">
    <property type="protein sequence ID" value="KAG5652390.1"/>
    <property type="molecule type" value="Genomic_DNA"/>
</dbReference>
<protein>
    <submittedName>
        <fullName evidence="2">Uncharacterized protein</fullName>
    </submittedName>
</protein>
<organism evidence="2 3">
    <name type="scientific">Sphagnurus paluster</name>
    <dbReference type="NCBI Taxonomy" id="117069"/>
    <lineage>
        <taxon>Eukaryota</taxon>
        <taxon>Fungi</taxon>
        <taxon>Dikarya</taxon>
        <taxon>Basidiomycota</taxon>
        <taxon>Agaricomycotina</taxon>
        <taxon>Agaricomycetes</taxon>
        <taxon>Agaricomycetidae</taxon>
        <taxon>Agaricales</taxon>
        <taxon>Tricholomatineae</taxon>
        <taxon>Lyophyllaceae</taxon>
        <taxon>Sphagnurus</taxon>
    </lineage>
</organism>
<dbReference type="Proteomes" id="UP000717328">
    <property type="component" value="Unassembled WGS sequence"/>
</dbReference>
<evidence type="ECO:0000256" key="1">
    <source>
        <dbReference type="SAM" id="MobiDB-lite"/>
    </source>
</evidence>
<accession>A0A9P7GS15</accession>
<proteinExistence type="predicted"/>
<name>A0A9P7GS15_9AGAR</name>
<gene>
    <name evidence="2" type="ORF">H0H81_005186</name>
</gene>
<evidence type="ECO:0000313" key="3">
    <source>
        <dbReference type="Proteomes" id="UP000717328"/>
    </source>
</evidence>
<reference evidence="2" key="2">
    <citation type="submission" date="2021-10" db="EMBL/GenBank/DDBJ databases">
        <title>Phylogenomics reveals ancestral predisposition of the termite-cultivated fungus Termitomyces towards a domesticated lifestyle.</title>
        <authorList>
            <person name="Auxier B."/>
            <person name="Grum-Grzhimaylo A."/>
            <person name="Cardenas M.E."/>
            <person name="Lodge J.D."/>
            <person name="Laessoe T."/>
            <person name="Pedersen O."/>
            <person name="Smith M.E."/>
            <person name="Kuyper T.W."/>
            <person name="Franco-Molano E.A."/>
            <person name="Baroni T.J."/>
            <person name="Aanen D.K."/>
        </authorList>
    </citation>
    <scope>NUCLEOTIDE SEQUENCE</scope>
    <source>
        <strain evidence="2">D49</strain>
    </source>
</reference>
<sequence>MVSFFAGKWEDSRSTTNPDRSTNQLCTLLFPLSQSIGAPAIFTLQLKEKVMSAVKTLTGTIMSVDDSRMMIQDAAGDTYDVSISTTHLNIVASTGQSMILEKIDLVNLDPDVLKDSDGDAINPSSAYKIRFADGSDLGVWSGVKFAVNLEGEPYLAHGMMNGWKGALAISADILPVNPFEMNTAILALIPAAIWTQPYISERA</sequence>
<feature type="region of interest" description="Disordered" evidence="1">
    <location>
        <begin position="1"/>
        <end position="20"/>
    </location>
</feature>
<keyword evidence="3" id="KW-1185">Reference proteome</keyword>
<comment type="caution">
    <text evidence="2">The sequence shown here is derived from an EMBL/GenBank/DDBJ whole genome shotgun (WGS) entry which is preliminary data.</text>
</comment>
<dbReference type="AlphaFoldDB" id="A0A9P7GS15"/>